<dbReference type="RefSeq" id="XP_017989516.1">
    <property type="nucleotide sequence ID" value="XM_018134212.1"/>
</dbReference>
<dbReference type="GeneID" id="28725879"/>
<dbReference type="EMBL" id="CP014248">
    <property type="protein sequence ID" value="AMD22520.1"/>
    <property type="molecule type" value="Genomic_DNA"/>
</dbReference>
<dbReference type="Gene3D" id="3.40.50.1820">
    <property type="entry name" value="alpha/beta hydrolase"/>
    <property type="match status" value="1"/>
</dbReference>
<organism evidence="2 3">
    <name type="scientific">Eremothecium sinecaudum</name>
    <dbReference type="NCBI Taxonomy" id="45286"/>
    <lineage>
        <taxon>Eukaryota</taxon>
        <taxon>Fungi</taxon>
        <taxon>Dikarya</taxon>
        <taxon>Ascomycota</taxon>
        <taxon>Saccharomycotina</taxon>
        <taxon>Saccharomycetes</taxon>
        <taxon>Saccharomycetales</taxon>
        <taxon>Saccharomycetaceae</taxon>
        <taxon>Eremothecium</taxon>
    </lineage>
</organism>
<proteinExistence type="predicted"/>
<protein>
    <submittedName>
        <fullName evidence="2">HHL250Wp</fullName>
    </submittedName>
</protein>
<dbReference type="SMART" id="SM01127">
    <property type="entry name" value="DDHD"/>
    <property type="match status" value="1"/>
</dbReference>
<sequence>MLRYMYQRKLIGIATFCRFQSSGPHWFYATDIPVTKPYDPEYKPTEEPKKFTPFSKHDSDRIERLYNLNPESKDPIAVNEDYLFEVCLKNKTLKPKYWEGSLYEVRRGLWFINDDIPLPYELSVEIEEYSKQYSPNNDVFPLKGTYSHGKYVMFSSSNASEAYLISDISRGGLQLSLLRTSKLISSATKVTRGYSGGKDGIIMKAAKEIEHQLLDQTKHLGKLSDKLGGELKELLSGYSGGHSNNMIDNAMEKEMEGDYDNKNNRYNSPIKSNFREIDHLVLCVHGIGQSLGKKYQYVNFAHSINLLRTTMKKVYAESPELQIINKYNYKHDDWKDNSRIQVLPVTWRHDIRLSSDSSEVDTEYRDLPTLGDITVNGIRPIRNLLGDIVIDVLLYCEAYYRDIILESVTKRLNDTYMKFRANYQSYPGKVSLVGHSLGSLVLFDILSQQDKYPLDFDVDNFFSLGSPIGVFKLVQRTRISPFSDLKKGTDAQGFSKLKCGNLYNMYHSCDPVAYRMEPLIDKTFAQYKQEKISTPKSSKIAAKVLELGETITHENSEKVKVSDRLLKTMLGLNRRGRVDYAMEAKPWEVDIVSAIRAHFDYFEEEEIAAFFLENILRQRRPVNELFCQSLKKTKQPDVPS</sequence>
<dbReference type="GO" id="GO:0008374">
    <property type="term" value="F:O-acyltransferase activity"/>
    <property type="evidence" value="ECO:0007669"/>
    <property type="project" value="InterPro"/>
</dbReference>
<dbReference type="InterPro" id="IPR029058">
    <property type="entry name" value="AB_hydrolase_fold"/>
</dbReference>
<dbReference type="Pfam" id="PF23465">
    <property type="entry name" value="DUF7131"/>
    <property type="match status" value="1"/>
</dbReference>
<dbReference type="SUPFAM" id="SSF53474">
    <property type="entry name" value="alpha/beta-Hydrolases"/>
    <property type="match status" value="1"/>
</dbReference>
<dbReference type="GO" id="GO:0046872">
    <property type="term" value="F:metal ion binding"/>
    <property type="evidence" value="ECO:0007669"/>
    <property type="project" value="InterPro"/>
</dbReference>
<reference evidence="2 3" key="1">
    <citation type="submission" date="2016-01" db="EMBL/GenBank/DDBJ databases">
        <title>Genome sequence of the yeast Holleya sinecauda.</title>
        <authorList>
            <person name="Dietrich F.S."/>
        </authorList>
    </citation>
    <scope>NUCLEOTIDE SEQUENCE [LARGE SCALE GENOMIC DNA]</scope>
    <source>
        <strain evidence="2 3">ATCC 58844</strain>
    </source>
</reference>
<dbReference type="GO" id="GO:0006629">
    <property type="term" value="P:lipid metabolic process"/>
    <property type="evidence" value="ECO:0007669"/>
    <property type="project" value="InterPro"/>
</dbReference>
<dbReference type="Proteomes" id="UP000243052">
    <property type="component" value="Chromosome viii"/>
</dbReference>
<evidence type="ECO:0000313" key="3">
    <source>
        <dbReference type="Proteomes" id="UP000243052"/>
    </source>
</evidence>
<accession>A0A0X8HW63</accession>
<dbReference type="PANTHER" id="PTHR23509">
    <property type="entry name" value="PA-PL1 PHOSPHOLIPASE FAMILY"/>
    <property type="match status" value="1"/>
</dbReference>
<dbReference type="Pfam" id="PF23463">
    <property type="entry name" value="WWE_2"/>
    <property type="match status" value="1"/>
</dbReference>
<gene>
    <name evidence="2" type="ORF">AW171_hschr84569</name>
</gene>
<dbReference type="Pfam" id="PF02862">
    <property type="entry name" value="DDHD"/>
    <property type="match status" value="1"/>
</dbReference>
<dbReference type="InterPro" id="IPR055555">
    <property type="entry name" value="PA-PLA1_DUF7131"/>
</dbReference>
<dbReference type="PANTHER" id="PTHR23509:SF10">
    <property type="entry name" value="LD21067P"/>
    <property type="match status" value="1"/>
</dbReference>
<dbReference type="STRING" id="45286.A0A0X8HW63"/>
<dbReference type="InterPro" id="IPR058055">
    <property type="entry name" value="PA-PLA1"/>
</dbReference>
<feature type="domain" description="DDHD" evidence="1">
    <location>
        <begin position="454"/>
        <end position="617"/>
    </location>
</feature>
<dbReference type="GO" id="GO:0005737">
    <property type="term" value="C:cytoplasm"/>
    <property type="evidence" value="ECO:0007669"/>
    <property type="project" value="TreeGrafter"/>
</dbReference>
<keyword evidence="3" id="KW-1185">Reference proteome</keyword>
<dbReference type="OrthoDB" id="69269at2759"/>
<dbReference type="GO" id="GO:0004620">
    <property type="term" value="F:phospholipase activity"/>
    <property type="evidence" value="ECO:0007669"/>
    <property type="project" value="TreeGrafter"/>
</dbReference>
<dbReference type="InterPro" id="IPR057826">
    <property type="entry name" value="WWE_C20G8.02"/>
</dbReference>
<evidence type="ECO:0000313" key="2">
    <source>
        <dbReference type="EMBL" id="AMD22520.1"/>
    </source>
</evidence>
<evidence type="ECO:0000259" key="1">
    <source>
        <dbReference type="PROSITE" id="PS51043"/>
    </source>
</evidence>
<dbReference type="PROSITE" id="PS51043">
    <property type="entry name" value="DDHD"/>
    <property type="match status" value="1"/>
</dbReference>
<dbReference type="InterPro" id="IPR004177">
    <property type="entry name" value="DDHD_dom"/>
</dbReference>
<name>A0A0X8HW63_9SACH</name>
<dbReference type="AlphaFoldDB" id="A0A0X8HW63"/>